<dbReference type="PANTHER" id="PTHR33782:SF5">
    <property type="entry name" value="MEDIATOR OF RNA POLYMERASE II TRANSCRIPTION SUBUNIT"/>
    <property type="match status" value="1"/>
</dbReference>
<comment type="caution">
    <text evidence="3">The sequence shown here is derived from an EMBL/GenBank/DDBJ whole genome shotgun (WGS) entry which is preliminary data.</text>
</comment>
<evidence type="ECO:0000256" key="1">
    <source>
        <dbReference type="SAM" id="MobiDB-lite"/>
    </source>
</evidence>
<proteinExistence type="predicted"/>
<organism evidence="3 4">
    <name type="scientific">Deinandra increscens subsp. villosa</name>
    <dbReference type="NCBI Taxonomy" id="3103831"/>
    <lineage>
        <taxon>Eukaryota</taxon>
        <taxon>Viridiplantae</taxon>
        <taxon>Streptophyta</taxon>
        <taxon>Embryophyta</taxon>
        <taxon>Tracheophyta</taxon>
        <taxon>Spermatophyta</taxon>
        <taxon>Magnoliopsida</taxon>
        <taxon>eudicotyledons</taxon>
        <taxon>Gunneridae</taxon>
        <taxon>Pentapetalae</taxon>
        <taxon>asterids</taxon>
        <taxon>campanulids</taxon>
        <taxon>Asterales</taxon>
        <taxon>Asteraceae</taxon>
        <taxon>Asteroideae</taxon>
        <taxon>Heliantheae alliance</taxon>
        <taxon>Madieae</taxon>
        <taxon>Madiinae</taxon>
        <taxon>Deinandra</taxon>
    </lineage>
</organism>
<evidence type="ECO:0000256" key="2">
    <source>
        <dbReference type="SAM" id="Phobius"/>
    </source>
</evidence>
<evidence type="ECO:0000313" key="3">
    <source>
        <dbReference type="EMBL" id="KAK9060039.1"/>
    </source>
</evidence>
<dbReference type="PANTHER" id="PTHR33782">
    <property type="entry name" value="OS01G0121600 PROTEIN"/>
    <property type="match status" value="1"/>
</dbReference>
<keyword evidence="2" id="KW-0472">Membrane</keyword>
<reference evidence="3 4" key="1">
    <citation type="submission" date="2024-04" db="EMBL/GenBank/DDBJ databases">
        <title>The reference genome of an endangered Asteraceae, Deinandra increscens subsp. villosa, native to the Central Coast of California.</title>
        <authorList>
            <person name="Guilliams M."/>
            <person name="Hasenstab-Lehman K."/>
            <person name="Meyer R."/>
            <person name="Mcevoy S."/>
        </authorList>
    </citation>
    <scope>NUCLEOTIDE SEQUENCE [LARGE SCALE GENOMIC DNA]</scope>
    <source>
        <tissue evidence="3">Leaf</tissue>
    </source>
</reference>
<keyword evidence="4" id="KW-1185">Reference proteome</keyword>
<sequence length="144" mass="15809">MHSSSFFQFHPLKPPGAPSSGTLRRPKTSSLSGHNRPATMAFKKDGSGGKMVDENMIVLRERIRKVKDEMDSDRLPDNWMGWEKTYVYSGGYHSDIYEAVAFLQRFLMESRPGVAVGLVVVLAVGGSTAAVTVLHMLLNLVPGS</sequence>
<keyword evidence="2" id="KW-0812">Transmembrane</keyword>
<name>A0AAP0CVH8_9ASTR</name>
<keyword evidence="2" id="KW-1133">Transmembrane helix</keyword>
<feature type="region of interest" description="Disordered" evidence="1">
    <location>
        <begin position="1"/>
        <end position="48"/>
    </location>
</feature>
<accession>A0AAP0CVH8</accession>
<dbReference type="AlphaFoldDB" id="A0AAP0CVH8"/>
<evidence type="ECO:0000313" key="4">
    <source>
        <dbReference type="Proteomes" id="UP001408789"/>
    </source>
</evidence>
<dbReference type="EMBL" id="JBCNJP010000020">
    <property type="protein sequence ID" value="KAK9060039.1"/>
    <property type="molecule type" value="Genomic_DNA"/>
</dbReference>
<feature type="transmembrane region" description="Helical" evidence="2">
    <location>
        <begin position="114"/>
        <end position="138"/>
    </location>
</feature>
<gene>
    <name evidence="3" type="ORF">SSX86_020743</name>
</gene>
<dbReference type="Proteomes" id="UP001408789">
    <property type="component" value="Unassembled WGS sequence"/>
</dbReference>
<protein>
    <submittedName>
        <fullName evidence="3">Uncharacterized protein</fullName>
    </submittedName>
</protein>